<protein>
    <submittedName>
        <fullName evidence="1">Uncharacterized protein</fullName>
    </submittedName>
</protein>
<name>A0A3P6DN03_BRAOL</name>
<dbReference type="EMBL" id="LR031875">
    <property type="protein sequence ID" value="VDD32767.1"/>
    <property type="molecule type" value="Genomic_DNA"/>
</dbReference>
<accession>A0A3P6DN03</accession>
<sequence>MRNQEHIEKKSISYSLYSNALNKNEMKLESNYLSFSSKPKTLIQEPPLNRTASLVTDLLLPLLPRNSPASWPFIILSR</sequence>
<gene>
    <name evidence="1" type="ORF">BOLC9T58090H</name>
</gene>
<evidence type="ECO:0000313" key="1">
    <source>
        <dbReference type="EMBL" id="VDD32767.1"/>
    </source>
</evidence>
<reference evidence="1" key="1">
    <citation type="submission" date="2018-11" db="EMBL/GenBank/DDBJ databases">
        <authorList>
            <consortium name="Genoscope - CEA"/>
            <person name="William W."/>
        </authorList>
    </citation>
    <scope>NUCLEOTIDE SEQUENCE</scope>
</reference>
<organism evidence="1">
    <name type="scientific">Brassica oleracea</name>
    <name type="common">Wild cabbage</name>
    <dbReference type="NCBI Taxonomy" id="3712"/>
    <lineage>
        <taxon>Eukaryota</taxon>
        <taxon>Viridiplantae</taxon>
        <taxon>Streptophyta</taxon>
        <taxon>Embryophyta</taxon>
        <taxon>Tracheophyta</taxon>
        <taxon>Spermatophyta</taxon>
        <taxon>Magnoliopsida</taxon>
        <taxon>eudicotyledons</taxon>
        <taxon>Gunneridae</taxon>
        <taxon>Pentapetalae</taxon>
        <taxon>rosids</taxon>
        <taxon>malvids</taxon>
        <taxon>Brassicales</taxon>
        <taxon>Brassicaceae</taxon>
        <taxon>Brassiceae</taxon>
        <taxon>Brassica</taxon>
    </lineage>
</organism>
<proteinExistence type="predicted"/>
<dbReference type="AlphaFoldDB" id="A0A3P6DN03"/>